<evidence type="ECO:0000259" key="9">
    <source>
        <dbReference type="PROSITE" id="PS51007"/>
    </source>
</evidence>
<organism evidence="10 11">
    <name type="scientific">Seongchinamella unica</name>
    <dbReference type="NCBI Taxonomy" id="2547392"/>
    <lineage>
        <taxon>Bacteria</taxon>
        <taxon>Pseudomonadati</taxon>
        <taxon>Pseudomonadota</taxon>
        <taxon>Gammaproteobacteria</taxon>
        <taxon>Cellvibrionales</taxon>
        <taxon>Halieaceae</taxon>
        <taxon>Seongchinamella</taxon>
    </lineage>
</organism>
<evidence type="ECO:0000256" key="7">
    <source>
        <dbReference type="ARBA" id="ARBA00023004"/>
    </source>
</evidence>
<feature type="domain" description="Cytochrome c" evidence="9">
    <location>
        <begin position="36"/>
        <end position="106"/>
    </location>
</feature>
<dbReference type="SMART" id="SM00564">
    <property type="entry name" value="PQQ"/>
    <property type="match status" value="7"/>
</dbReference>
<dbReference type="GO" id="GO:0046872">
    <property type="term" value="F:metal ion binding"/>
    <property type="evidence" value="ECO:0007669"/>
    <property type="project" value="UniProtKB-KW"/>
</dbReference>
<dbReference type="GO" id="GO:0020037">
    <property type="term" value="F:heme binding"/>
    <property type="evidence" value="ECO:0007669"/>
    <property type="project" value="InterPro"/>
</dbReference>
<dbReference type="InterPro" id="IPR018391">
    <property type="entry name" value="PQQ_b-propeller_rpt"/>
</dbReference>
<dbReference type="GO" id="GO:0016491">
    <property type="term" value="F:oxidoreductase activity"/>
    <property type="evidence" value="ECO:0007669"/>
    <property type="project" value="UniProtKB-KW"/>
</dbReference>
<keyword evidence="11" id="KW-1185">Reference proteome</keyword>
<evidence type="ECO:0000256" key="6">
    <source>
        <dbReference type="ARBA" id="ARBA00023002"/>
    </source>
</evidence>
<comment type="caution">
    <text evidence="10">The sequence shown here is derived from an EMBL/GenBank/DDBJ whole genome shotgun (WGS) entry which is preliminary data.</text>
</comment>
<keyword evidence="7 8" id="KW-0408">Iron</keyword>
<keyword evidence="4 8" id="KW-0479">Metal-binding</keyword>
<reference evidence="10 11" key="1">
    <citation type="submission" date="2019-03" db="EMBL/GenBank/DDBJ databases">
        <title>Seongchinamella monodicae gen. nov., sp. nov., a novel member of the Gammaproteobacteria isolated from a tidal mudflat of beach.</title>
        <authorList>
            <person name="Yang H.G."/>
            <person name="Kang J.W."/>
            <person name="Lee S.D."/>
        </authorList>
    </citation>
    <scope>NUCLEOTIDE SEQUENCE [LARGE SCALE GENOMIC DNA]</scope>
    <source>
        <strain evidence="10 11">GH4-78</strain>
    </source>
</reference>
<evidence type="ECO:0000313" key="11">
    <source>
        <dbReference type="Proteomes" id="UP000295554"/>
    </source>
</evidence>
<comment type="similarity">
    <text evidence="2">Belongs to the bacterial PQQ dehydrogenase family.</text>
</comment>
<dbReference type="Pfam" id="PF01011">
    <property type="entry name" value="PQQ"/>
    <property type="match status" value="1"/>
</dbReference>
<keyword evidence="6" id="KW-0560">Oxidoreductase</keyword>
<keyword evidence="3 8" id="KW-0349">Heme</keyword>
<dbReference type="Pfam" id="PF13360">
    <property type="entry name" value="PQQ_2"/>
    <property type="match status" value="1"/>
</dbReference>
<proteinExistence type="inferred from homology"/>
<evidence type="ECO:0000256" key="2">
    <source>
        <dbReference type="ARBA" id="ARBA00008156"/>
    </source>
</evidence>
<evidence type="ECO:0000256" key="5">
    <source>
        <dbReference type="ARBA" id="ARBA00022729"/>
    </source>
</evidence>
<dbReference type="PROSITE" id="PS51007">
    <property type="entry name" value="CYTC"/>
    <property type="match status" value="1"/>
</dbReference>
<dbReference type="InterPro" id="IPR009056">
    <property type="entry name" value="Cyt_c-like_dom"/>
</dbReference>
<dbReference type="OrthoDB" id="9794322at2"/>
<evidence type="ECO:0000313" key="10">
    <source>
        <dbReference type="EMBL" id="TDG14203.1"/>
    </source>
</evidence>
<dbReference type="AlphaFoldDB" id="A0A4R5LTC3"/>
<evidence type="ECO:0000256" key="3">
    <source>
        <dbReference type="ARBA" id="ARBA00022617"/>
    </source>
</evidence>
<protein>
    <submittedName>
        <fullName evidence="10">Dehydrogenase</fullName>
    </submittedName>
</protein>
<comment type="cofactor">
    <cofactor evidence="1">
        <name>pyrroloquinoline quinone</name>
        <dbReference type="ChEBI" id="CHEBI:58442"/>
    </cofactor>
</comment>
<dbReference type="PANTHER" id="PTHR32303:SF10">
    <property type="entry name" value="OUTER MEMBRANE PROTEIN ASSEMBLY FACTOR BAMB"/>
    <property type="match status" value="1"/>
</dbReference>
<dbReference type="PANTHER" id="PTHR32303">
    <property type="entry name" value="QUINOPROTEIN ALCOHOL DEHYDROGENASE (CYTOCHROME C)"/>
    <property type="match status" value="1"/>
</dbReference>
<dbReference type="SUPFAM" id="SSF46626">
    <property type="entry name" value="Cytochrome c"/>
    <property type="match status" value="1"/>
</dbReference>
<accession>A0A4R5LTC3</accession>
<dbReference type="InterPro" id="IPR002372">
    <property type="entry name" value="PQQ_rpt_dom"/>
</dbReference>
<dbReference type="GO" id="GO:0009055">
    <property type="term" value="F:electron transfer activity"/>
    <property type="evidence" value="ECO:0007669"/>
    <property type="project" value="InterPro"/>
</dbReference>
<dbReference type="Pfam" id="PF13442">
    <property type="entry name" value="Cytochrome_CBB3"/>
    <property type="match status" value="1"/>
</dbReference>
<dbReference type="InterPro" id="IPR036909">
    <property type="entry name" value="Cyt_c-like_dom_sf"/>
</dbReference>
<name>A0A4R5LTC3_9GAMM</name>
<keyword evidence="5" id="KW-0732">Signal</keyword>
<dbReference type="Gene3D" id="1.10.760.10">
    <property type="entry name" value="Cytochrome c-like domain"/>
    <property type="match status" value="1"/>
</dbReference>
<dbReference type="Gene3D" id="2.140.10.10">
    <property type="entry name" value="Quinoprotein alcohol dehydrogenase-like superfamily"/>
    <property type="match status" value="2"/>
</dbReference>
<evidence type="ECO:0000256" key="1">
    <source>
        <dbReference type="ARBA" id="ARBA00001931"/>
    </source>
</evidence>
<dbReference type="EMBL" id="SMSE01000002">
    <property type="protein sequence ID" value="TDG14203.1"/>
    <property type="molecule type" value="Genomic_DNA"/>
</dbReference>
<gene>
    <name evidence="10" type="ORF">E2F43_07170</name>
</gene>
<sequence>MGFIALLERTVASLRGGAWRLLAALALTGIALSAQSAVDPGQAVYQQHCAQCHEGNVPRAPHNIMFRMSQPEEILYALTEGVMKQQAATLSAQQREQVANYLAGSDAADVDRSMPMCAGSPPVASPGQGLLGAWGFDERNHRFVDAETAGLRREDLARLELKWVFDFPGASRARSQPTVYGDVIFVGSQHGTVYAIDIDTGCVYWSFQADAEVRSAISIEPPVAGAPVVLYFGDVEGNIYSLDGARGVVRWRAHLEDHANATITGSPRLYGDRLFVPMSSREWATAADPHYPCCTFRGGIAAYNKDNGKLVWKSYSIPEQPVDTGKRNALGVPIIAPSGVPIWNSPTVDAARGLLYVGTGESYSSPAHRNSDAVLAFDLKTGELVWSQQLTANDAWNMSCFIGSSYNCPEENGPDMDIGAPPVLISLPSGKDILVVGQKNGTVYGLDPDNEGAIVWRRKVGLGGYAGGIHWGLATDGTTVYAPNADTDFIGRFKAERFPGVFALDAATGEQRWYTRAVEDCREQEKPACDAGVSAAATAVPGLVFAGGFDGQLRIYDSATGEVLWRYQTNREFNSVAGRQAHGGSIESDGPVVYRGNLLVNSGYLFGDRLPGNVLLNFAVSGSDDKEAQ</sequence>
<dbReference type="InterPro" id="IPR011047">
    <property type="entry name" value="Quinoprotein_ADH-like_sf"/>
</dbReference>
<evidence type="ECO:0000256" key="4">
    <source>
        <dbReference type="ARBA" id="ARBA00022723"/>
    </source>
</evidence>
<dbReference type="Proteomes" id="UP000295554">
    <property type="component" value="Unassembled WGS sequence"/>
</dbReference>
<dbReference type="SUPFAM" id="SSF50998">
    <property type="entry name" value="Quinoprotein alcohol dehydrogenase-like"/>
    <property type="match status" value="1"/>
</dbReference>
<evidence type="ECO:0000256" key="8">
    <source>
        <dbReference type="PROSITE-ProRule" id="PRU00433"/>
    </source>
</evidence>